<keyword evidence="4" id="KW-1185">Reference proteome</keyword>
<comment type="caution">
    <text evidence="3">The sequence shown here is derived from an EMBL/GenBank/DDBJ whole genome shotgun (WGS) entry which is preliminary data.</text>
</comment>
<keyword evidence="2" id="KW-0732">Signal</keyword>
<gene>
    <name evidence="3" type="ORF">KP79_PYT20967</name>
</gene>
<feature type="compositionally biased region" description="Low complexity" evidence="1">
    <location>
        <begin position="568"/>
        <end position="590"/>
    </location>
</feature>
<feature type="region of interest" description="Disordered" evidence="1">
    <location>
        <begin position="546"/>
        <end position="622"/>
    </location>
</feature>
<feature type="chain" id="PRO_5011967616" evidence="2">
    <location>
        <begin position="34"/>
        <end position="709"/>
    </location>
</feature>
<evidence type="ECO:0000256" key="1">
    <source>
        <dbReference type="SAM" id="MobiDB-lite"/>
    </source>
</evidence>
<dbReference type="AlphaFoldDB" id="A0A210R4U5"/>
<protein>
    <submittedName>
        <fullName evidence="3">PPE family protein PPE24</fullName>
    </submittedName>
</protein>
<accession>A0A210R4U5</accession>
<sequence>MTMADRHVTVVRPLELVLMCLMVFCVRETGGQAALYAPPGRSAMWAYLGNAPYASKLSPNFDYTTNLNCGGKIVTPSTYVTSCGPCGDAIDPVNPSAVRPNEAPGGDYAIGEVVWYYHEGATINVTLDVRTPLAGGFYQFSLCKTDASTVVTHDCFTHKLTWENTGQTTVPAPTYSGYATYTLQLPVGLTCDNCVLQWKWIDGAYTCQMLDMLVCGPTVTNCADIAIVPQGTSFPHHFDWPRYDEYASIFSADGNPGTLPHHTTSAGGLTTASLNDKTTVATVVTTASTSGTTIATATVTQTTPTTTQNTPTTSVTTPTTSRRTPIIIIWTTPRSELGSTTREPELTNAPVTEPVSTTTASVTTPEAARIVQVPAAAVVPGVLSVASVLSGNSGLGVIFLLLALFASQIKNHLQPFGGVSSSGYSLPRSYPVLASGSGHPASLQWYGQPYTGYNNYYARFGTIPQRYVPFPNGQLYGFNGNSRQLTNRYQYRNSVPGNLGVRNSVPNNLGIRNSVPNNLGIRNSVPSNMGIRNSVSSNLAIRNSVSGNQGIRDSGYGNQGNTNSGYGNQNRYTNQENNNNQWNSNSKYNRGYSRQDYSNQGSRNQWQPNQQNDNNAYGYNKGSIKQGYRTSSYRNSGQNKQYYNQNGQSLTQGVIAEYDNDSAPSVMKTPNSGACLCRGRLEVFTVYCMNYADNRERCESEGDICHCRA</sequence>
<feature type="compositionally biased region" description="Low complexity" evidence="1">
    <location>
        <begin position="604"/>
        <end position="615"/>
    </location>
</feature>
<dbReference type="EMBL" id="NEDP02000370">
    <property type="protein sequence ID" value="OWF56039.1"/>
    <property type="molecule type" value="Genomic_DNA"/>
</dbReference>
<evidence type="ECO:0000256" key="2">
    <source>
        <dbReference type="SAM" id="SignalP"/>
    </source>
</evidence>
<dbReference type="Proteomes" id="UP000242188">
    <property type="component" value="Unassembled WGS sequence"/>
</dbReference>
<feature type="signal peptide" evidence="2">
    <location>
        <begin position="1"/>
        <end position="33"/>
    </location>
</feature>
<dbReference type="OrthoDB" id="10442672at2759"/>
<evidence type="ECO:0000313" key="3">
    <source>
        <dbReference type="EMBL" id="OWF56039.1"/>
    </source>
</evidence>
<reference evidence="3 4" key="1">
    <citation type="journal article" date="2017" name="Nat. Ecol. Evol.">
        <title>Scallop genome provides insights into evolution of bilaterian karyotype and development.</title>
        <authorList>
            <person name="Wang S."/>
            <person name="Zhang J."/>
            <person name="Jiao W."/>
            <person name="Li J."/>
            <person name="Xun X."/>
            <person name="Sun Y."/>
            <person name="Guo X."/>
            <person name="Huan P."/>
            <person name="Dong B."/>
            <person name="Zhang L."/>
            <person name="Hu X."/>
            <person name="Sun X."/>
            <person name="Wang J."/>
            <person name="Zhao C."/>
            <person name="Wang Y."/>
            <person name="Wang D."/>
            <person name="Huang X."/>
            <person name="Wang R."/>
            <person name="Lv J."/>
            <person name="Li Y."/>
            <person name="Zhang Z."/>
            <person name="Liu B."/>
            <person name="Lu W."/>
            <person name="Hui Y."/>
            <person name="Liang J."/>
            <person name="Zhou Z."/>
            <person name="Hou R."/>
            <person name="Li X."/>
            <person name="Liu Y."/>
            <person name="Li H."/>
            <person name="Ning X."/>
            <person name="Lin Y."/>
            <person name="Zhao L."/>
            <person name="Xing Q."/>
            <person name="Dou J."/>
            <person name="Li Y."/>
            <person name="Mao J."/>
            <person name="Guo H."/>
            <person name="Dou H."/>
            <person name="Li T."/>
            <person name="Mu C."/>
            <person name="Jiang W."/>
            <person name="Fu Q."/>
            <person name="Fu X."/>
            <person name="Miao Y."/>
            <person name="Liu J."/>
            <person name="Yu Q."/>
            <person name="Li R."/>
            <person name="Liao H."/>
            <person name="Li X."/>
            <person name="Kong Y."/>
            <person name="Jiang Z."/>
            <person name="Chourrout D."/>
            <person name="Li R."/>
            <person name="Bao Z."/>
        </authorList>
    </citation>
    <scope>NUCLEOTIDE SEQUENCE [LARGE SCALE GENOMIC DNA]</scope>
    <source>
        <strain evidence="3 4">PY_sf001</strain>
    </source>
</reference>
<evidence type="ECO:0000313" key="4">
    <source>
        <dbReference type="Proteomes" id="UP000242188"/>
    </source>
</evidence>
<proteinExistence type="predicted"/>
<name>A0A210R4U5_MIZYE</name>
<organism evidence="3 4">
    <name type="scientific">Mizuhopecten yessoensis</name>
    <name type="common">Japanese scallop</name>
    <name type="synonym">Patinopecten yessoensis</name>
    <dbReference type="NCBI Taxonomy" id="6573"/>
    <lineage>
        <taxon>Eukaryota</taxon>
        <taxon>Metazoa</taxon>
        <taxon>Spiralia</taxon>
        <taxon>Lophotrochozoa</taxon>
        <taxon>Mollusca</taxon>
        <taxon>Bivalvia</taxon>
        <taxon>Autobranchia</taxon>
        <taxon>Pteriomorphia</taxon>
        <taxon>Pectinida</taxon>
        <taxon>Pectinoidea</taxon>
        <taxon>Pectinidae</taxon>
        <taxon>Mizuhopecten</taxon>
    </lineage>
</organism>